<dbReference type="PANTHER" id="PTHR33755">
    <property type="entry name" value="TOXIN PARE1-RELATED"/>
    <property type="match status" value="1"/>
</dbReference>
<dbReference type="Pfam" id="PF05016">
    <property type="entry name" value="ParE_toxin"/>
    <property type="match status" value="1"/>
</dbReference>
<evidence type="ECO:0000313" key="3">
    <source>
        <dbReference type="EMBL" id="AZG76460.1"/>
    </source>
</evidence>
<dbReference type="InterPro" id="IPR051803">
    <property type="entry name" value="TA_system_RelE-like_toxin"/>
</dbReference>
<sequence length="94" mass="10988">MRIVRTARAEQDLIEIWSYIANENETAADWTLDALERKTRLLGLHPQIGRERPDIGKGVRSAISGAYLILYRLLEDRVEVVRYVHMRRRLEGLN</sequence>
<dbReference type="RefSeq" id="WP_124738263.1">
    <property type="nucleotide sequence ID" value="NZ_CP034086.1"/>
</dbReference>
<protein>
    <submittedName>
        <fullName evidence="3">Type II toxin-antitoxin system RelE/ParE family toxin</fullName>
    </submittedName>
</protein>
<dbReference type="KEGG" id="mros:EHO51_06780"/>
<dbReference type="EMBL" id="CP034086">
    <property type="protein sequence ID" value="AZG76460.1"/>
    <property type="molecule type" value="Genomic_DNA"/>
</dbReference>
<gene>
    <name evidence="3" type="ORF">EHO51_06780</name>
</gene>
<dbReference type="Gene3D" id="3.30.2310.20">
    <property type="entry name" value="RelE-like"/>
    <property type="match status" value="1"/>
</dbReference>
<organism evidence="3 4">
    <name type="scientific">Methylocystis rosea</name>
    <dbReference type="NCBI Taxonomy" id="173366"/>
    <lineage>
        <taxon>Bacteria</taxon>
        <taxon>Pseudomonadati</taxon>
        <taxon>Pseudomonadota</taxon>
        <taxon>Alphaproteobacteria</taxon>
        <taxon>Hyphomicrobiales</taxon>
        <taxon>Methylocystaceae</taxon>
        <taxon>Methylocystis</taxon>
    </lineage>
</organism>
<keyword evidence="2" id="KW-1277">Toxin-antitoxin system</keyword>
<dbReference type="Proteomes" id="UP000273982">
    <property type="component" value="Chromosome"/>
</dbReference>
<evidence type="ECO:0000256" key="1">
    <source>
        <dbReference type="ARBA" id="ARBA00006226"/>
    </source>
</evidence>
<evidence type="ECO:0000256" key="2">
    <source>
        <dbReference type="ARBA" id="ARBA00022649"/>
    </source>
</evidence>
<comment type="similarity">
    <text evidence="1">Belongs to the RelE toxin family.</text>
</comment>
<reference evidence="3 4" key="1">
    <citation type="submission" date="2018-11" db="EMBL/GenBank/DDBJ databases">
        <title>Genome squencing of methanotrophic bacteria isolated from alkaline groundwater in Korea.</title>
        <authorList>
            <person name="Nguyen L.N."/>
        </authorList>
    </citation>
    <scope>NUCLEOTIDE SEQUENCE [LARGE SCALE GENOMIC DNA]</scope>
    <source>
        <strain evidence="3 4">GW6</strain>
    </source>
</reference>
<dbReference type="InterPro" id="IPR007712">
    <property type="entry name" value="RelE/ParE_toxin"/>
</dbReference>
<name>A0A3G8M5T4_9HYPH</name>
<evidence type="ECO:0000313" key="4">
    <source>
        <dbReference type="Proteomes" id="UP000273982"/>
    </source>
</evidence>
<dbReference type="PANTHER" id="PTHR33755:SF6">
    <property type="entry name" value="PLASMID STABILIZATION SYSTEM PROTEIN"/>
    <property type="match status" value="1"/>
</dbReference>
<proteinExistence type="inferred from homology"/>
<dbReference type="AlphaFoldDB" id="A0A3G8M5T4"/>
<dbReference type="InterPro" id="IPR035093">
    <property type="entry name" value="RelE/ParE_toxin_dom_sf"/>
</dbReference>
<accession>A0A3G8M5T4</accession>